<reference evidence="2" key="1">
    <citation type="submission" date="2024-07" db="EMBL/GenBank/DDBJ databases">
        <title>Two chromosome-level genome assemblies of Korean endemic species Abeliophyllum distichum and Forsythia ovata (Oleaceae).</title>
        <authorList>
            <person name="Jang H."/>
        </authorList>
    </citation>
    <scope>NUCLEOTIDE SEQUENCE [LARGE SCALE GENOMIC DNA]</scope>
</reference>
<organism evidence="1 2">
    <name type="scientific">Abeliophyllum distichum</name>
    <dbReference type="NCBI Taxonomy" id="126358"/>
    <lineage>
        <taxon>Eukaryota</taxon>
        <taxon>Viridiplantae</taxon>
        <taxon>Streptophyta</taxon>
        <taxon>Embryophyta</taxon>
        <taxon>Tracheophyta</taxon>
        <taxon>Spermatophyta</taxon>
        <taxon>Magnoliopsida</taxon>
        <taxon>eudicotyledons</taxon>
        <taxon>Gunneridae</taxon>
        <taxon>Pentapetalae</taxon>
        <taxon>asterids</taxon>
        <taxon>lamiids</taxon>
        <taxon>Lamiales</taxon>
        <taxon>Oleaceae</taxon>
        <taxon>Forsythieae</taxon>
        <taxon>Abeliophyllum</taxon>
    </lineage>
</organism>
<evidence type="ECO:0000313" key="1">
    <source>
        <dbReference type="EMBL" id="KAL2511773.1"/>
    </source>
</evidence>
<proteinExistence type="predicted"/>
<protein>
    <submittedName>
        <fullName evidence="1">Uncharacterized protein</fullName>
    </submittedName>
</protein>
<name>A0ABD1TGU1_9LAMI</name>
<sequence>MFHHLWRHPVMVSCWVMEDRYRLNTKLMGQVLLLKLHFCIMTLFWPFSCLPLVSSLNLAASLNSGYVCCLQSWATSLESFTPFMPSQRIDESFPGGDGKALKYPVSYFVVE</sequence>
<accession>A0ABD1TGU1</accession>
<comment type="caution">
    <text evidence="1">The sequence shown here is derived from an EMBL/GenBank/DDBJ whole genome shotgun (WGS) entry which is preliminary data.</text>
</comment>
<gene>
    <name evidence="1" type="ORF">Adt_17373</name>
</gene>
<dbReference type="Proteomes" id="UP001604336">
    <property type="component" value="Unassembled WGS sequence"/>
</dbReference>
<dbReference type="EMBL" id="JBFOLK010000005">
    <property type="protein sequence ID" value="KAL2511773.1"/>
    <property type="molecule type" value="Genomic_DNA"/>
</dbReference>
<evidence type="ECO:0000313" key="2">
    <source>
        <dbReference type="Proteomes" id="UP001604336"/>
    </source>
</evidence>
<keyword evidence="2" id="KW-1185">Reference proteome</keyword>
<dbReference type="AlphaFoldDB" id="A0ABD1TGU1"/>